<evidence type="ECO:0000256" key="1">
    <source>
        <dbReference type="SAM" id="Phobius"/>
    </source>
</evidence>
<keyword evidence="2" id="KW-0732">Signal</keyword>
<feature type="chain" id="PRO_5042877456" evidence="2">
    <location>
        <begin position="19"/>
        <end position="166"/>
    </location>
</feature>
<sequence length="166" mass="18618">MTMILMVICSIGSGLSFGHTPKSVMATLCFFRFWLGFGIGGDYPLSTTIMSEYSNKKTHGIGFEILAAGIFVIIILGAFKARFDAPLYEVDAVEIQAEPRKEEPKNKDKTKADVGYPEGIGVKNALIVLGVVNMAFSLHSWCMRQRENLWRRCHVRMKRKPDPEKS</sequence>
<dbReference type="Gene3D" id="1.20.1250.20">
    <property type="entry name" value="MFS general substrate transporter like domains"/>
    <property type="match status" value="1"/>
</dbReference>
<keyword evidence="1" id="KW-0812">Transmembrane</keyword>
<protein>
    <submittedName>
        <fullName evidence="3">Uncharacterized protein</fullName>
    </submittedName>
</protein>
<evidence type="ECO:0000256" key="2">
    <source>
        <dbReference type="SAM" id="SignalP"/>
    </source>
</evidence>
<comment type="caution">
    <text evidence="3">The sequence shown here is derived from an EMBL/GenBank/DDBJ whole genome shotgun (WGS) entry which is preliminary data.</text>
</comment>
<evidence type="ECO:0000313" key="4">
    <source>
        <dbReference type="Proteomes" id="UP001359559"/>
    </source>
</evidence>
<dbReference type="Proteomes" id="UP001359559">
    <property type="component" value="Unassembled WGS sequence"/>
</dbReference>
<feature type="transmembrane region" description="Helical" evidence="1">
    <location>
        <begin position="125"/>
        <end position="142"/>
    </location>
</feature>
<accession>A0AAN9J8V1</accession>
<feature type="signal peptide" evidence="2">
    <location>
        <begin position="1"/>
        <end position="18"/>
    </location>
</feature>
<dbReference type="SUPFAM" id="SSF103473">
    <property type="entry name" value="MFS general substrate transporter"/>
    <property type="match status" value="1"/>
</dbReference>
<organism evidence="3 4">
    <name type="scientific">Clitoria ternatea</name>
    <name type="common">Butterfly pea</name>
    <dbReference type="NCBI Taxonomy" id="43366"/>
    <lineage>
        <taxon>Eukaryota</taxon>
        <taxon>Viridiplantae</taxon>
        <taxon>Streptophyta</taxon>
        <taxon>Embryophyta</taxon>
        <taxon>Tracheophyta</taxon>
        <taxon>Spermatophyta</taxon>
        <taxon>Magnoliopsida</taxon>
        <taxon>eudicotyledons</taxon>
        <taxon>Gunneridae</taxon>
        <taxon>Pentapetalae</taxon>
        <taxon>rosids</taxon>
        <taxon>fabids</taxon>
        <taxon>Fabales</taxon>
        <taxon>Fabaceae</taxon>
        <taxon>Papilionoideae</taxon>
        <taxon>50 kb inversion clade</taxon>
        <taxon>NPAAA clade</taxon>
        <taxon>indigoferoid/millettioid clade</taxon>
        <taxon>Phaseoleae</taxon>
        <taxon>Clitoria</taxon>
    </lineage>
</organism>
<name>A0AAN9J8V1_CLITE</name>
<gene>
    <name evidence="3" type="ORF">RJT34_16726</name>
</gene>
<dbReference type="InterPro" id="IPR036259">
    <property type="entry name" value="MFS_trans_sf"/>
</dbReference>
<keyword evidence="1" id="KW-1133">Transmembrane helix</keyword>
<evidence type="ECO:0000313" key="3">
    <source>
        <dbReference type="EMBL" id="KAK7293849.1"/>
    </source>
</evidence>
<dbReference type="EMBL" id="JAYKXN010000004">
    <property type="protein sequence ID" value="KAK7293849.1"/>
    <property type="molecule type" value="Genomic_DNA"/>
</dbReference>
<feature type="transmembrane region" description="Helical" evidence="1">
    <location>
        <begin position="61"/>
        <end position="79"/>
    </location>
</feature>
<proteinExistence type="predicted"/>
<keyword evidence="1" id="KW-0472">Membrane</keyword>
<keyword evidence="4" id="KW-1185">Reference proteome</keyword>
<dbReference type="AlphaFoldDB" id="A0AAN9J8V1"/>
<reference evidence="3 4" key="1">
    <citation type="submission" date="2024-01" db="EMBL/GenBank/DDBJ databases">
        <title>The genomes of 5 underutilized Papilionoideae crops provide insights into root nodulation and disease resistance.</title>
        <authorList>
            <person name="Yuan L."/>
        </authorList>
    </citation>
    <scope>NUCLEOTIDE SEQUENCE [LARGE SCALE GENOMIC DNA]</scope>
    <source>
        <strain evidence="3">LY-2023</strain>
        <tissue evidence="3">Leaf</tissue>
    </source>
</reference>